<name>A0ABV2RCX0_9CAUL</name>
<comment type="caution">
    <text evidence="2">The sequence shown here is derived from an EMBL/GenBank/DDBJ whole genome shotgun (WGS) entry which is preliminary data.</text>
</comment>
<accession>A0ABV2RCX0</accession>
<feature type="transmembrane region" description="Helical" evidence="1">
    <location>
        <begin position="12"/>
        <end position="41"/>
    </location>
</feature>
<proteinExistence type="predicted"/>
<evidence type="ECO:0000313" key="3">
    <source>
        <dbReference type="Proteomes" id="UP001549313"/>
    </source>
</evidence>
<dbReference type="RefSeq" id="WP_354089387.1">
    <property type="nucleotide sequence ID" value="NZ_JBEPTF010000003.1"/>
</dbReference>
<evidence type="ECO:0000256" key="1">
    <source>
        <dbReference type="SAM" id="Phobius"/>
    </source>
</evidence>
<sequence>MKPSSVRELFLIIMLWIGAIGAVLSALATIGAFCFGLYAVFFG</sequence>
<keyword evidence="1" id="KW-1133">Transmembrane helix</keyword>
<dbReference type="Proteomes" id="UP001549313">
    <property type="component" value="Unassembled WGS sequence"/>
</dbReference>
<keyword evidence="1" id="KW-0812">Transmembrane</keyword>
<organism evidence="2 3">
    <name type="scientific">Brevundimonas faecalis</name>
    <dbReference type="NCBI Taxonomy" id="947378"/>
    <lineage>
        <taxon>Bacteria</taxon>
        <taxon>Pseudomonadati</taxon>
        <taxon>Pseudomonadota</taxon>
        <taxon>Alphaproteobacteria</taxon>
        <taxon>Caulobacterales</taxon>
        <taxon>Caulobacteraceae</taxon>
        <taxon>Brevundimonas</taxon>
    </lineage>
</organism>
<reference evidence="2 3" key="1">
    <citation type="submission" date="2024-06" db="EMBL/GenBank/DDBJ databases">
        <title>Sorghum-associated microbial communities from plants grown in Nebraska, USA.</title>
        <authorList>
            <person name="Schachtman D."/>
        </authorList>
    </citation>
    <scope>NUCLEOTIDE SEQUENCE [LARGE SCALE GENOMIC DNA]</scope>
    <source>
        <strain evidence="2 3">2814</strain>
    </source>
</reference>
<gene>
    <name evidence="2" type="ORF">ABIE19_002361</name>
</gene>
<dbReference type="EMBL" id="JBEPTF010000003">
    <property type="protein sequence ID" value="MET4684424.1"/>
    <property type="molecule type" value="Genomic_DNA"/>
</dbReference>
<protein>
    <recommendedName>
        <fullName evidence="4">DUF2474 family protein</fullName>
    </recommendedName>
</protein>
<evidence type="ECO:0008006" key="4">
    <source>
        <dbReference type="Google" id="ProtNLM"/>
    </source>
</evidence>
<evidence type="ECO:0000313" key="2">
    <source>
        <dbReference type="EMBL" id="MET4684424.1"/>
    </source>
</evidence>
<keyword evidence="1" id="KW-0472">Membrane</keyword>
<keyword evidence="3" id="KW-1185">Reference proteome</keyword>